<name>A0A1J8R5M2_9AGAM</name>
<sequence>MGKHPDAVKSKRVAGSIIPVIHSTEFLEWRQKNRE</sequence>
<dbReference type="AlphaFoldDB" id="A0A1J8R5M2"/>
<evidence type="ECO:0000313" key="1">
    <source>
        <dbReference type="EMBL" id="OJA20945.1"/>
    </source>
</evidence>
<dbReference type="EMBL" id="LVVM01000337">
    <property type="protein sequence ID" value="OJA20945.1"/>
    <property type="molecule type" value="Genomic_DNA"/>
</dbReference>
<dbReference type="Proteomes" id="UP000183567">
    <property type="component" value="Unassembled WGS sequence"/>
</dbReference>
<reference evidence="1 2" key="1">
    <citation type="submission" date="2016-03" db="EMBL/GenBank/DDBJ databases">
        <title>Comparative genomics of the ectomycorrhizal sister species Rhizopogon vinicolor and Rhizopogon vesiculosus (Basidiomycota: Boletales) reveals a divergence of the mating type B locus.</title>
        <authorList>
            <person name="Mujic A.B."/>
            <person name="Kuo A."/>
            <person name="Tritt A."/>
            <person name="Lipzen A."/>
            <person name="Chen C."/>
            <person name="Johnson J."/>
            <person name="Sharma A."/>
            <person name="Barry K."/>
            <person name="Grigoriev I.V."/>
            <person name="Spatafora J.W."/>
        </authorList>
    </citation>
    <scope>NUCLEOTIDE SEQUENCE [LARGE SCALE GENOMIC DNA]</scope>
    <source>
        <strain evidence="1 2">AM-OR11-056</strain>
    </source>
</reference>
<accession>A0A1J8R5M2</accession>
<organism evidence="1 2">
    <name type="scientific">Rhizopogon vesiculosus</name>
    <dbReference type="NCBI Taxonomy" id="180088"/>
    <lineage>
        <taxon>Eukaryota</taxon>
        <taxon>Fungi</taxon>
        <taxon>Dikarya</taxon>
        <taxon>Basidiomycota</taxon>
        <taxon>Agaricomycotina</taxon>
        <taxon>Agaricomycetes</taxon>
        <taxon>Agaricomycetidae</taxon>
        <taxon>Boletales</taxon>
        <taxon>Suillineae</taxon>
        <taxon>Rhizopogonaceae</taxon>
        <taxon>Rhizopogon</taxon>
    </lineage>
</organism>
<proteinExistence type="predicted"/>
<keyword evidence="2" id="KW-1185">Reference proteome</keyword>
<protein>
    <submittedName>
        <fullName evidence="1">Uncharacterized protein</fullName>
    </submittedName>
</protein>
<comment type="caution">
    <text evidence="1">The sequence shown here is derived from an EMBL/GenBank/DDBJ whole genome shotgun (WGS) entry which is preliminary data.</text>
</comment>
<gene>
    <name evidence="1" type="ORF">AZE42_03511</name>
</gene>
<evidence type="ECO:0000313" key="2">
    <source>
        <dbReference type="Proteomes" id="UP000183567"/>
    </source>
</evidence>